<dbReference type="Proteomes" id="UP000231293">
    <property type="component" value="Unassembled WGS sequence"/>
</dbReference>
<evidence type="ECO:0000256" key="1">
    <source>
        <dbReference type="SAM" id="MobiDB-lite"/>
    </source>
</evidence>
<sequence>MKISSLLPVFIITCMAACSHHENHRNASEAAAITASNVQSAHRETITTLDQIADHIASASSTPASHSHTPQPASALLQQQ</sequence>
<dbReference type="EMBL" id="MDVB01000065">
    <property type="protein sequence ID" value="PIT15122.1"/>
    <property type="molecule type" value="Genomic_DNA"/>
</dbReference>
<gene>
    <name evidence="2" type="ORF">BGI32_06410</name>
</gene>
<organism evidence="2 3">
    <name type="scientific">Snodgrassella alvi</name>
    <dbReference type="NCBI Taxonomy" id="1196083"/>
    <lineage>
        <taxon>Bacteria</taxon>
        <taxon>Pseudomonadati</taxon>
        <taxon>Pseudomonadota</taxon>
        <taxon>Betaproteobacteria</taxon>
        <taxon>Neisseriales</taxon>
        <taxon>Neisseriaceae</taxon>
        <taxon>Snodgrassella</taxon>
    </lineage>
</organism>
<dbReference type="AlphaFoldDB" id="A0A2N9WTW7"/>
<protein>
    <submittedName>
        <fullName evidence="2">Uncharacterized protein</fullName>
    </submittedName>
</protein>
<accession>A0A2N9WTW7</accession>
<reference evidence="2 3" key="1">
    <citation type="journal article" date="2017" name="MBio">
        <title>Type VI secretion-mediated competition in the bee gut microbiome.</title>
        <authorList>
            <person name="Steele M.I."/>
            <person name="Kwong W.K."/>
            <person name="Powell J.E."/>
            <person name="Whiteley M."/>
            <person name="Moran N.A."/>
        </authorList>
    </citation>
    <scope>NUCLEOTIDE SEQUENCE [LARGE SCALE GENOMIC DNA]</scope>
    <source>
        <strain evidence="2 3">App2-2</strain>
    </source>
</reference>
<evidence type="ECO:0000313" key="2">
    <source>
        <dbReference type="EMBL" id="PIT15122.1"/>
    </source>
</evidence>
<feature type="compositionally biased region" description="Low complexity" evidence="1">
    <location>
        <begin position="58"/>
        <end position="70"/>
    </location>
</feature>
<name>A0A2N9WTW7_9NEIS</name>
<comment type="caution">
    <text evidence="2">The sequence shown here is derived from an EMBL/GenBank/DDBJ whole genome shotgun (WGS) entry which is preliminary data.</text>
</comment>
<dbReference type="RefSeq" id="WP_143557154.1">
    <property type="nucleotide sequence ID" value="NZ_MDVB01000065.1"/>
</dbReference>
<proteinExistence type="predicted"/>
<feature type="region of interest" description="Disordered" evidence="1">
    <location>
        <begin position="58"/>
        <end position="80"/>
    </location>
</feature>
<evidence type="ECO:0000313" key="3">
    <source>
        <dbReference type="Proteomes" id="UP000231293"/>
    </source>
</evidence>